<gene>
    <name evidence="2" type="ORF">AB6A40_000034</name>
</gene>
<comment type="caution">
    <text evidence="2">The sequence shown here is derived from an EMBL/GenBank/DDBJ whole genome shotgun (WGS) entry which is preliminary data.</text>
</comment>
<sequence>MDARSIYIAVFLLTISVSMKPSTSDFNNDIDDILAGLTRITRLRWPRFVRRVKSSYIRFGKRSLPPKMNFLHKPVEWSANDYLTSLVKCSGPVQVCLKSFMAYG</sequence>
<keyword evidence="3" id="KW-1185">Reference proteome</keyword>
<accession>A0ABD6E196</accession>
<dbReference type="EMBL" id="JBGFUD010000007">
    <property type="protein sequence ID" value="MFH4973325.1"/>
    <property type="molecule type" value="Genomic_DNA"/>
</dbReference>
<dbReference type="AlphaFoldDB" id="A0ABD6E196"/>
<evidence type="ECO:0000313" key="3">
    <source>
        <dbReference type="Proteomes" id="UP001608902"/>
    </source>
</evidence>
<proteinExistence type="predicted"/>
<keyword evidence="1" id="KW-0732">Signal</keyword>
<reference evidence="2 3" key="1">
    <citation type="submission" date="2024-08" db="EMBL/GenBank/DDBJ databases">
        <title>Gnathostoma spinigerum genome.</title>
        <authorList>
            <person name="Gonzalez-Bertolin B."/>
            <person name="Monzon S."/>
            <person name="Zaballos A."/>
            <person name="Jimenez P."/>
            <person name="Dekumyoy P."/>
            <person name="Varona S."/>
            <person name="Cuesta I."/>
            <person name="Sumanam S."/>
            <person name="Adisakwattana P."/>
            <person name="Gasser R.B."/>
            <person name="Hernandez-Gonzalez A."/>
            <person name="Young N.D."/>
            <person name="Perteguer M.J."/>
        </authorList>
    </citation>
    <scope>NUCLEOTIDE SEQUENCE [LARGE SCALE GENOMIC DNA]</scope>
    <source>
        <strain evidence="2">AL3</strain>
        <tissue evidence="2">Liver</tissue>
    </source>
</reference>
<feature type="chain" id="PRO_5044741420" evidence="1">
    <location>
        <begin position="25"/>
        <end position="104"/>
    </location>
</feature>
<feature type="signal peptide" evidence="1">
    <location>
        <begin position="1"/>
        <end position="24"/>
    </location>
</feature>
<evidence type="ECO:0000256" key="1">
    <source>
        <dbReference type="SAM" id="SignalP"/>
    </source>
</evidence>
<organism evidence="2 3">
    <name type="scientific">Gnathostoma spinigerum</name>
    <dbReference type="NCBI Taxonomy" id="75299"/>
    <lineage>
        <taxon>Eukaryota</taxon>
        <taxon>Metazoa</taxon>
        <taxon>Ecdysozoa</taxon>
        <taxon>Nematoda</taxon>
        <taxon>Chromadorea</taxon>
        <taxon>Rhabditida</taxon>
        <taxon>Spirurina</taxon>
        <taxon>Gnathostomatomorpha</taxon>
        <taxon>Gnathostomatoidea</taxon>
        <taxon>Gnathostomatidae</taxon>
        <taxon>Gnathostoma</taxon>
    </lineage>
</organism>
<name>A0ABD6E196_9BILA</name>
<protein>
    <submittedName>
        <fullName evidence="2">Uncharacterized protein</fullName>
    </submittedName>
</protein>
<dbReference type="Proteomes" id="UP001608902">
    <property type="component" value="Unassembled WGS sequence"/>
</dbReference>
<evidence type="ECO:0000313" key="2">
    <source>
        <dbReference type="EMBL" id="MFH4973325.1"/>
    </source>
</evidence>